<proteinExistence type="predicted"/>
<name>A0A9W6UMP3_9ACTN</name>
<accession>A0A9W6UMP3</accession>
<gene>
    <name evidence="1" type="ORF">Kpho01_19650</name>
</gene>
<reference evidence="1" key="1">
    <citation type="submission" date="2023-02" db="EMBL/GenBank/DDBJ databases">
        <title>Kitasatospora phosalacinea NBRC 14362.</title>
        <authorList>
            <person name="Ichikawa N."/>
            <person name="Sato H."/>
            <person name="Tonouchi N."/>
        </authorList>
    </citation>
    <scope>NUCLEOTIDE SEQUENCE</scope>
    <source>
        <strain evidence="1">NBRC 14362</strain>
    </source>
</reference>
<evidence type="ECO:0000313" key="1">
    <source>
        <dbReference type="EMBL" id="GLW53954.1"/>
    </source>
</evidence>
<dbReference type="OrthoDB" id="4211493at2"/>
<comment type="caution">
    <text evidence="1">The sequence shown here is derived from an EMBL/GenBank/DDBJ whole genome shotgun (WGS) entry which is preliminary data.</text>
</comment>
<dbReference type="Proteomes" id="UP001165143">
    <property type="component" value="Unassembled WGS sequence"/>
</dbReference>
<dbReference type="EMBL" id="BSRX01000009">
    <property type="protein sequence ID" value="GLW53954.1"/>
    <property type="molecule type" value="Genomic_DNA"/>
</dbReference>
<sequence>MHPSARVRRAVEQLRTVRNSWGALLVAIETPPTPEWPPAQLSTHLARQAADEVELLVADRVPLTLRQHPAPANLDALDAAVRVETLLFDLADTLAAAVQRPIGARRTAAPGRPAGRTLDEVDADDPRRWTFRSLTDPGSRRHGLHWAAVWVEGRLLDEDTDPEQHAGAYSRGPALFGVLPEHLRHEAVRVAGQCERFLLAALQLDARSTAIGRPCPWCAGELTLHTDPDHTPQVTCATGPTCPAPTDTNENKRRTWQGAELVALLADLDNPPAAGRAA</sequence>
<dbReference type="AlphaFoldDB" id="A0A9W6UMP3"/>
<protein>
    <submittedName>
        <fullName evidence="1">Uncharacterized protein</fullName>
    </submittedName>
</protein>
<dbReference type="RefSeq" id="WP_033251387.1">
    <property type="nucleotide sequence ID" value="NZ_BSRX01000009.1"/>
</dbReference>
<evidence type="ECO:0000313" key="2">
    <source>
        <dbReference type="Proteomes" id="UP001165143"/>
    </source>
</evidence>
<organism evidence="1 2">
    <name type="scientific">Kitasatospora phosalacinea</name>
    <dbReference type="NCBI Taxonomy" id="2065"/>
    <lineage>
        <taxon>Bacteria</taxon>
        <taxon>Bacillati</taxon>
        <taxon>Actinomycetota</taxon>
        <taxon>Actinomycetes</taxon>
        <taxon>Kitasatosporales</taxon>
        <taxon>Streptomycetaceae</taxon>
        <taxon>Kitasatospora</taxon>
    </lineage>
</organism>